<gene>
    <name evidence="1" type="ORF">MJO52_08205</name>
</gene>
<sequence length="74" mass="8707">MKANKEDWRAITFAFYSLVHNDLRDWEKLPDELKNSDMGGLCQKYIDTKDIRYLIEAGEMLAGKNWYTALGRTF</sequence>
<keyword evidence="2" id="KW-1185">Reference proteome</keyword>
<name>A0ABY4VFM1_9GAMM</name>
<reference evidence="1" key="1">
    <citation type="submission" date="2022-02" db="EMBL/GenBank/DDBJ databases">
        <title>Coral-associated bacteria.</title>
        <authorList>
            <person name="Tang K."/>
            <person name="Wang X."/>
        </authorList>
    </citation>
    <scope>NUCLEOTIDE SEQUENCE</scope>
    <source>
        <strain evidence="1">SCSIO 43006</strain>
    </source>
</reference>
<accession>A0ABY4VFM1</accession>
<dbReference type="Proteomes" id="UP001055658">
    <property type="component" value="Chromosome"/>
</dbReference>
<dbReference type="EMBL" id="CP092418">
    <property type="protein sequence ID" value="USD23104.1"/>
    <property type="molecule type" value="Genomic_DNA"/>
</dbReference>
<dbReference type="RefSeq" id="WP_252085455.1">
    <property type="nucleotide sequence ID" value="NZ_CP092418.1"/>
</dbReference>
<organism evidence="1 2">
    <name type="scientific">Microbulbifer variabilis</name>
    <dbReference type="NCBI Taxonomy" id="266805"/>
    <lineage>
        <taxon>Bacteria</taxon>
        <taxon>Pseudomonadati</taxon>
        <taxon>Pseudomonadota</taxon>
        <taxon>Gammaproteobacteria</taxon>
        <taxon>Cellvibrionales</taxon>
        <taxon>Microbulbiferaceae</taxon>
        <taxon>Microbulbifer</taxon>
    </lineage>
</organism>
<evidence type="ECO:0000313" key="2">
    <source>
        <dbReference type="Proteomes" id="UP001055658"/>
    </source>
</evidence>
<protein>
    <submittedName>
        <fullName evidence="1">Uncharacterized protein</fullName>
    </submittedName>
</protein>
<proteinExistence type="predicted"/>
<evidence type="ECO:0000313" key="1">
    <source>
        <dbReference type="EMBL" id="USD23104.1"/>
    </source>
</evidence>